<comment type="caution">
    <text evidence="4">The sequence shown here is derived from an EMBL/GenBank/DDBJ whole genome shotgun (WGS) entry which is preliminary data.</text>
</comment>
<gene>
    <name evidence="4" type="primary">sseA</name>
    <name evidence="4" type="ORF">GCM10022292_17310</name>
</gene>
<dbReference type="SUPFAM" id="SSF52821">
    <property type="entry name" value="Rhodanese/Cell cycle control phosphatase"/>
    <property type="match status" value="2"/>
</dbReference>
<keyword evidence="5" id="KW-1185">Reference proteome</keyword>
<evidence type="ECO:0000256" key="1">
    <source>
        <dbReference type="ARBA" id="ARBA00022679"/>
    </source>
</evidence>
<dbReference type="Proteomes" id="UP001501682">
    <property type="component" value="Unassembled WGS sequence"/>
</dbReference>
<evidence type="ECO:0000313" key="5">
    <source>
        <dbReference type="Proteomes" id="UP001501682"/>
    </source>
</evidence>
<dbReference type="EMBL" id="BAABCB010000018">
    <property type="protein sequence ID" value="GAA4243287.1"/>
    <property type="molecule type" value="Genomic_DNA"/>
</dbReference>
<organism evidence="4 5">
    <name type="scientific">Winogradskyella damuponensis</name>
    <dbReference type="NCBI Taxonomy" id="943939"/>
    <lineage>
        <taxon>Bacteria</taxon>
        <taxon>Pseudomonadati</taxon>
        <taxon>Bacteroidota</taxon>
        <taxon>Flavobacteriia</taxon>
        <taxon>Flavobacteriales</taxon>
        <taxon>Flavobacteriaceae</taxon>
        <taxon>Winogradskyella</taxon>
    </lineage>
</organism>
<evidence type="ECO:0000256" key="2">
    <source>
        <dbReference type="ARBA" id="ARBA00022737"/>
    </source>
</evidence>
<dbReference type="InterPro" id="IPR001763">
    <property type="entry name" value="Rhodanese-like_dom"/>
</dbReference>
<evidence type="ECO:0000259" key="3">
    <source>
        <dbReference type="PROSITE" id="PS50206"/>
    </source>
</evidence>
<reference evidence="5" key="1">
    <citation type="journal article" date="2019" name="Int. J. Syst. Evol. Microbiol.">
        <title>The Global Catalogue of Microorganisms (GCM) 10K type strain sequencing project: providing services to taxonomists for standard genome sequencing and annotation.</title>
        <authorList>
            <consortium name="The Broad Institute Genomics Platform"/>
            <consortium name="The Broad Institute Genome Sequencing Center for Infectious Disease"/>
            <person name="Wu L."/>
            <person name="Ma J."/>
        </authorList>
    </citation>
    <scope>NUCLEOTIDE SEQUENCE [LARGE SCALE GENOMIC DNA]</scope>
    <source>
        <strain evidence="5">JCM 17633</strain>
    </source>
</reference>
<keyword evidence="2" id="KW-0677">Repeat</keyword>
<sequence>MKREIYKMKISQISNLVSVEWLQENSNASNLVILDATINKSIDATALRIPKARFFDIKQKFSDTSAPFPSTLPSLQQFETEAQTLGVNKDAYIVVYDDKGIYSSARAWWLFKVFGFKNVAVLDGGLPEWNKNGFPIEKYTNETYIKGNFKAHLNLDLMTNFKGINQYSQNSNTLILDARSQERFKCQVDEPRIGLRRGTIPNSKNLPYTMLLNGYKLKPQSELLAIFNNLVTHKTKVVFSCGSGITACILALAATLCNFNNLIVYDGSWTEYGTLTN</sequence>
<keyword evidence="1" id="KW-0808">Transferase</keyword>
<feature type="domain" description="Rhodanese" evidence="3">
    <location>
        <begin position="27"/>
        <end position="138"/>
    </location>
</feature>
<dbReference type="PANTHER" id="PTHR11364">
    <property type="entry name" value="THIOSULFATE SULFERTANSFERASE"/>
    <property type="match status" value="1"/>
</dbReference>
<dbReference type="Pfam" id="PF00581">
    <property type="entry name" value="Rhodanese"/>
    <property type="match status" value="2"/>
</dbReference>
<dbReference type="PROSITE" id="PS50206">
    <property type="entry name" value="RHODANESE_3"/>
    <property type="match status" value="2"/>
</dbReference>
<dbReference type="InterPro" id="IPR045078">
    <property type="entry name" value="TST/MPST-like"/>
</dbReference>
<dbReference type="SMART" id="SM00450">
    <property type="entry name" value="RHOD"/>
    <property type="match status" value="2"/>
</dbReference>
<dbReference type="Gene3D" id="3.40.250.10">
    <property type="entry name" value="Rhodanese-like domain"/>
    <property type="match status" value="2"/>
</dbReference>
<protein>
    <submittedName>
        <fullName evidence="4">3-mercaptopyruvate sulfurtransferase</fullName>
    </submittedName>
</protein>
<dbReference type="CDD" id="cd01448">
    <property type="entry name" value="TST_Repeat_1"/>
    <property type="match status" value="1"/>
</dbReference>
<dbReference type="InterPro" id="IPR036873">
    <property type="entry name" value="Rhodanese-like_dom_sf"/>
</dbReference>
<feature type="domain" description="Rhodanese" evidence="3">
    <location>
        <begin position="169"/>
        <end position="277"/>
    </location>
</feature>
<evidence type="ECO:0000313" key="4">
    <source>
        <dbReference type="EMBL" id="GAA4243287.1"/>
    </source>
</evidence>
<proteinExistence type="predicted"/>
<accession>A0ABP8CU59</accession>
<dbReference type="PANTHER" id="PTHR11364:SF27">
    <property type="entry name" value="SULFURTRANSFERASE"/>
    <property type="match status" value="1"/>
</dbReference>
<dbReference type="CDD" id="cd01449">
    <property type="entry name" value="TST_Repeat_2"/>
    <property type="match status" value="1"/>
</dbReference>
<name>A0ABP8CU59_9FLAO</name>